<keyword evidence="3 6" id="KW-0285">Flavoprotein</keyword>
<accession>A0A222FEX8</accession>
<keyword evidence="10" id="KW-1185">Reference proteome</keyword>
<gene>
    <name evidence="9" type="ORF">CHH28_00865</name>
</gene>
<comment type="cofactor">
    <cofactor evidence="1">
        <name>(6R)-5,10-methylene-5,6,7,8-tetrahydrofolate</name>
        <dbReference type="ChEBI" id="CHEBI:15636"/>
    </cofactor>
</comment>
<evidence type="ECO:0000256" key="5">
    <source>
        <dbReference type="ARBA" id="ARBA00022991"/>
    </source>
</evidence>
<keyword evidence="5" id="KW-0157">Chromophore</keyword>
<keyword evidence="9" id="KW-0456">Lyase</keyword>
<dbReference type="GO" id="GO:0009416">
    <property type="term" value="P:response to light stimulus"/>
    <property type="evidence" value="ECO:0007669"/>
    <property type="project" value="TreeGrafter"/>
</dbReference>
<dbReference type="Pfam" id="PF03441">
    <property type="entry name" value="FAD_binding_7"/>
    <property type="match status" value="1"/>
</dbReference>
<reference evidence="9 10" key="1">
    <citation type="submission" date="2017-07" db="EMBL/GenBank/DDBJ databases">
        <title>Annotated genome sequence of Bacterioplanes sanyensis isolated from Red Sea.</title>
        <authorList>
            <person name="Rehman Z.U."/>
        </authorList>
    </citation>
    <scope>NUCLEOTIDE SEQUENCE [LARGE SCALE GENOMIC DNA]</scope>
    <source>
        <strain evidence="9 10">NV9</strain>
    </source>
</reference>
<dbReference type="Gene3D" id="3.40.50.620">
    <property type="entry name" value="HUPs"/>
    <property type="match status" value="1"/>
</dbReference>
<dbReference type="OrthoDB" id="9772484at2"/>
<dbReference type="GO" id="GO:0071949">
    <property type="term" value="F:FAD binding"/>
    <property type="evidence" value="ECO:0007669"/>
    <property type="project" value="TreeGrafter"/>
</dbReference>
<dbReference type="AlphaFoldDB" id="A0A222FEX8"/>
<feature type="binding site" evidence="6">
    <location>
        <position position="275"/>
    </location>
    <ligand>
        <name>FAD</name>
        <dbReference type="ChEBI" id="CHEBI:57692"/>
    </ligand>
</feature>
<dbReference type="PROSITE" id="PS51645">
    <property type="entry name" value="PHR_CRY_ALPHA_BETA"/>
    <property type="match status" value="1"/>
</dbReference>
<feature type="compositionally biased region" description="Basic residues" evidence="7">
    <location>
        <begin position="485"/>
        <end position="498"/>
    </location>
</feature>
<dbReference type="GO" id="GO:0003904">
    <property type="term" value="F:deoxyribodipyrimidine photo-lyase activity"/>
    <property type="evidence" value="ECO:0007669"/>
    <property type="project" value="TreeGrafter"/>
</dbReference>
<evidence type="ECO:0000256" key="6">
    <source>
        <dbReference type="PIRSR" id="PIRSR602081-1"/>
    </source>
</evidence>
<dbReference type="InterPro" id="IPR036155">
    <property type="entry name" value="Crypto/Photolyase_N_sf"/>
</dbReference>
<evidence type="ECO:0000256" key="1">
    <source>
        <dbReference type="ARBA" id="ARBA00001932"/>
    </source>
</evidence>
<dbReference type="InterPro" id="IPR014729">
    <property type="entry name" value="Rossmann-like_a/b/a_fold"/>
</dbReference>
<dbReference type="InterPro" id="IPR036134">
    <property type="entry name" value="Crypto/Photolyase_FAD-like_sf"/>
</dbReference>
<protein>
    <submittedName>
        <fullName evidence="9">Deoxyribodipyrimidine photolyase</fullName>
    </submittedName>
</protein>
<feature type="region of interest" description="Disordered" evidence="7">
    <location>
        <begin position="483"/>
        <end position="524"/>
    </location>
</feature>
<evidence type="ECO:0000313" key="10">
    <source>
        <dbReference type="Proteomes" id="UP000202440"/>
    </source>
</evidence>
<dbReference type="InterPro" id="IPR006050">
    <property type="entry name" value="DNA_photolyase_N"/>
</dbReference>
<comment type="cofactor">
    <cofactor evidence="6">
        <name>FAD</name>
        <dbReference type="ChEBI" id="CHEBI:57692"/>
    </cofactor>
    <text evidence="6">Binds 1 FAD per subunit.</text>
</comment>
<dbReference type="SUPFAM" id="SSF52425">
    <property type="entry name" value="Cryptochrome/photolyase, N-terminal domain"/>
    <property type="match status" value="1"/>
</dbReference>
<dbReference type="InterPro" id="IPR005101">
    <property type="entry name" value="Cryptochr/Photolyase_FAD-bd"/>
</dbReference>
<feature type="domain" description="Photolyase/cryptochrome alpha/beta" evidence="8">
    <location>
        <begin position="2"/>
        <end position="137"/>
    </location>
</feature>
<keyword evidence="4 6" id="KW-0274">FAD</keyword>
<dbReference type="GO" id="GO:0006950">
    <property type="term" value="P:response to stress"/>
    <property type="evidence" value="ECO:0007669"/>
    <property type="project" value="UniProtKB-ARBA"/>
</dbReference>
<dbReference type="InterPro" id="IPR018394">
    <property type="entry name" value="DNA_photolyase_1_CS_C"/>
</dbReference>
<feature type="binding site" evidence="6">
    <location>
        <position position="221"/>
    </location>
    <ligand>
        <name>FAD</name>
        <dbReference type="ChEBI" id="CHEBI:57692"/>
    </ligand>
</feature>
<evidence type="ECO:0000313" key="9">
    <source>
        <dbReference type="EMBL" id="ASP37320.1"/>
    </source>
</evidence>
<dbReference type="RefSeq" id="WP_094058538.1">
    <property type="nucleotide sequence ID" value="NZ_CP022530.1"/>
</dbReference>
<feature type="compositionally biased region" description="Low complexity" evidence="7">
    <location>
        <begin position="501"/>
        <end position="517"/>
    </location>
</feature>
<dbReference type="SUPFAM" id="SSF48173">
    <property type="entry name" value="Cryptochrome/photolyase FAD-binding domain"/>
    <property type="match status" value="1"/>
</dbReference>
<dbReference type="EMBL" id="CP022530">
    <property type="protein sequence ID" value="ASP37320.1"/>
    <property type="molecule type" value="Genomic_DNA"/>
</dbReference>
<dbReference type="PROSITE" id="PS00394">
    <property type="entry name" value="DNA_PHOTOLYASES_1_1"/>
    <property type="match status" value="1"/>
</dbReference>
<dbReference type="InterPro" id="IPR002081">
    <property type="entry name" value="Cryptochrome/DNA_photolyase_1"/>
</dbReference>
<dbReference type="GO" id="GO:0003677">
    <property type="term" value="F:DNA binding"/>
    <property type="evidence" value="ECO:0007669"/>
    <property type="project" value="TreeGrafter"/>
</dbReference>
<comment type="similarity">
    <text evidence="2">Belongs to the DNA photolyase class-1 family.</text>
</comment>
<proteinExistence type="inferred from homology"/>
<organism evidence="9 10">
    <name type="scientific">Bacterioplanes sanyensis</name>
    <dbReference type="NCBI Taxonomy" id="1249553"/>
    <lineage>
        <taxon>Bacteria</taxon>
        <taxon>Pseudomonadati</taxon>
        <taxon>Pseudomonadota</taxon>
        <taxon>Gammaproteobacteria</taxon>
        <taxon>Oceanospirillales</taxon>
        <taxon>Oceanospirillaceae</taxon>
        <taxon>Bacterioplanes</taxon>
    </lineage>
</organism>
<evidence type="ECO:0000256" key="2">
    <source>
        <dbReference type="ARBA" id="ARBA00005862"/>
    </source>
</evidence>
<evidence type="ECO:0000256" key="7">
    <source>
        <dbReference type="SAM" id="MobiDB-lite"/>
    </source>
</evidence>
<dbReference type="Gene3D" id="1.10.579.10">
    <property type="entry name" value="DNA Cyclobutane Dipyrimidine Photolyase, subunit A, domain 3"/>
    <property type="match status" value="1"/>
</dbReference>
<dbReference type="PANTHER" id="PTHR11455">
    <property type="entry name" value="CRYPTOCHROME"/>
    <property type="match status" value="1"/>
</dbReference>
<dbReference type="Gene3D" id="1.25.40.80">
    <property type="match status" value="1"/>
</dbReference>
<dbReference type="Proteomes" id="UP000202440">
    <property type="component" value="Chromosome"/>
</dbReference>
<dbReference type="PANTHER" id="PTHR11455:SF9">
    <property type="entry name" value="CRYPTOCHROME CIRCADIAN CLOCK 5 ISOFORM X1"/>
    <property type="match status" value="1"/>
</dbReference>
<evidence type="ECO:0000256" key="3">
    <source>
        <dbReference type="ARBA" id="ARBA00022630"/>
    </source>
</evidence>
<evidence type="ECO:0000259" key="8">
    <source>
        <dbReference type="PROSITE" id="PS51645"/>
    </source>
</evidence>
<dbReference type="GO" id="GO:0006139">
    <property type="term" value="P:nucleobase-containing compound metabolic process"/>
    <property type="evidence" value="ECO:0007669"/>
    <property type="project" value="UniProtKB-ARBA"/>
</dbReference>
<dbReference type="Pfam" id="PF00875">
    <property type="entry name" value="DNA_photolyase"/>
    <property type="match status" value="1"/>
</dbReference>
<evidence type="ECO:0000256" key="4">
    <source>
        <dbReference type="ARBA" id="ARBA00022827"/>
    </source>
</evidence>
<name>A0A222FEX8_9GAMM</name>
<sequence length="524" mass="60676">MKLALLWFKRDLRLYDHAALAAAVEFCRQNDCPLVGVYSFEHEYWQLPDTSQRQWAFIRECLLQLDQQWRQLGAGELIGVSAELSALLPTWQQQGFDITLFSHEETGNGWTYARDKRVHKCCRQLGITWHEFAQFGVRRPHRNRDDWAEHWQQCMVQPCHPQPASLPAYQQAMTLHGSQPISALSDTACPELWSCPARQSGGRAQALALWHSFIDQRGRFYRSQISSPLTAEQACSRLSPYLALGCISVRELLQATRQQRQKSSDGYFKRSLAAFESRLWWHCHFIQKLEDQPDMEWQALHPAYRQLRSEINSDWQQAWQLGQTGWPLVDACMRYLHHHGWLNFRMRAMLMSIISYPLWQPWQPAAQFLAAQFVDYEPGIHYPQVQMQAGTTGINIPRMYNPTLQAQKLDPKGEFIRRWLPELTPVPSSWIHQPWHMPLSKQQQLDVIIGKDYPAPLVNFEQAVRQARQTLSALRDNHFIATAKRIGHKHGSRKRPSRANKSTSTSTSKPASSAGSTRQLSLFE</sequence>
<dbReference type="KEGG" id="bsan:CHH28_00865"/>